<protein>
    <recommendedName>
        <fullName evidence="9">Sec-independent protein translocase protein TatB</fullName>
    </recommendedName>
</protein>
<comment type="subunit">
    <text evidence="9">The Tat system comprises two distinct complexes: a TatABC complex, containing multiple copies of TatA, TatB and TatC subunits, and a separate TatA complex, containing only TatA subunits. Substrates initially bind to the TatABC complex, which probably triggers association of the separate TatA complex to form the active translocon.</text>
</comment>
<dbReference type="EMBL" id="OMOQ01000001">
    <property type="protein sequence ID" value="SPH17361.1"/>
    <property type="molecule type" value="Genomic_DNA"/>
</dbReference>
<organism evidence="12 13">
    <name type="scientific">Albidovulum aquaemixtae</name>
    <dbReference type="NCBI Taxonomy" id="1542388"/>
    <lineage>
        <taxon>Bacteria</taxon>
        <taxon>Pseudomonadati</taxon>
        <taxon>Pseudomonadota</taxon>
        <taxon>Alphaproteobacteria</taxon>
        <taxon>Rhodobacterales</taxon>
        <taxon>Paracoccaceae</taxon>
        <taxon>Albidovulum</taxon>
    </lineage>
</organism>
<dbReference type="InterPro" id="IPR003369">
    <property type="entry name" value="TatA/B/E"/>
</dbReference>
<keyword evidence="7 9" id="KW-0811">Translocation</keyword>
<dbReference type="HAMAP" id="MF_00237">
    <property type="entry name" value="TatB"/>
    <property type="match status" value="1"/>
</dbReference>
<dbReference type="NCBIfam" id="TIGR01410">
    <property type="entry name" value="tatB"/>
    <property type="match status" value="1"/>
</dbReference>
<evidence type="ECO:0000256" key="1">
    <source>
        <dbReference type="ARBA" id="ARBA00004167"/>
    </source>
</evidence>
<evidence type="ECO:0000256" key="4">
    <source>
        <dbReference type="ARBA" id="ARBA00022692"/>
    </source>
</evidence>
<keyword evidence="2 9" id="KW-0813">Transport</keyword>
<evidence type="ECO:0000256" key="8">
    <source>
        <dbReference type="ARBA" id="ARBA00023136"/>
    </source>
</evidence>
<evidence type="ECO:0000313" key="12">
    <source>
        <dbReference type="EMBL" id="SPH17361.1"/>
    </source>
</evidence>
<proteinExistence type="inferred from homology"/>
<comment type="subcellular location">
    <subcellularLocation>
        <location evidence="9">Cell membrane</location>
        <topology evidence="9">Single-pass membrane protein</topology>
    </subcellularLocation>
    <subcellularLocation>
        <location evidence="1">Membrane</location>
        <topology evidence="1">Single-pass membrane protein</topology>
    </subcellularLocation>
</comment>
<feature type="compositionally biased region" description="Low complexity" evidence="10">
    <location>
        <begin position="118"/>
        <end position="146"/>
    </location>
</feature>
<accession>A0A2R8B3Y8</accession>
<dbReference type="GO" id="GO:0033281">
    <property type="term" value="C:TAT protein transport complex"/>
    <property type="evidence" value="ECO:0007669"/>
    <property type="project" value="UniProtKB-UniRule"/>
</dbReference>
<feature type="region of interest" description="Disordered" evidence="10">
    <location>
        <begin position="87"/>
        <end position="184"/>
    </location>
</feature>
<evidence type="ECO:0000256" key="11">
    <source>
        <dbReference type="SAM" id="Phobius"/>
    </source>
</evidence>
<keyword evidence="6 9" id="KW-1133">Transmembrane helix</keyword>
<keyword evidence="4 9" id="KW-0812">Transmembrane</keyword>
<keyword evidence="3 9" id="KW-1003">Cell membrane</keyword>
<dbReference type="Gene3D" id="1.20.5.3310">
    <property type="match status" value="1"/>
</dbReference>
<feature type="compositionally biased region" description="Basic and acidic residues" evidence="10">
    <location>
        <begin position="108"/>
        <end position="117"/>
    </location>
</feature>
<dbReference type="Pfam" id="PF02416">
    <property type="entry name" value="TatA_B_E"/>
    <property type="match status" value="1"/>
</dbReference>
<evidence type="ECO:0000313" key="13">
    <source>
        <dbReference type="Proteomes" id="UP000244924"/>
    </source>
</evidence>
<feature type="transmembrane region" description="Helical" evidence="11">
    <location>
        <begin position="6"/>
        <end position="25"/>
    </location>
</feature>
<dbReference type="AlphaFoldDB" id="A0A2R8B3Y8"/>
<dbReference type="Proteomes" id="UP000244924">
    <property type="component" value="Unassembled WGS sequence"/>
</dbReference>
<evidence type="ECO:0000256" key="5">
    <source>
        <dbReference type="ARBA" id="ARBA00022927"/>
    </source>
</evidence>
<evidence type="ECO:0000256" key="9">
    <source>
        <dbReference type="HAMAP-Rule" id="MF_00237"/>
    </source>
</evidence>
<dbReference type="GO" id="GO:0043953">
    <property type="term" value="P:protein transport by the Tat complex"/>
    <property type="evidence" value="ECO:0007669"/>
    <property type="project" value="UniProtKB-UniRule"/>
</dbReference>
<dbReference type="RefSeq" id="WP_108851816.1">
    <property type="nucleotide sequence ID" value="NZ_OMOQ01000001.1"/>
</dbReference>
<keyword evidence="8 9" id="KW-0472">Membrane</keyword>
<comment type="function">
    <text evidence="9">Part of the twin-arginine translocation (Tat) system that transports large folded proteins containing a characteristic twin-arginine motif in their signal peptide across membranes. Together with TatC, TatB is part of a receptor directly interacting with Tat signal peptides. TatB may form an oligomeric binding site that transiently accommodates folded Tat precursor proteins before their translocation.</text>
</comment>
<dbReference type="InterPro" id="IPR018448">
    <property type="entry name" value="TatB"/>
</dbReference>
<evidence type="ECO:0000256" key="2">
    <source>
        <dbReference type="ARBA" id="ARBA00022448"/>
    </source>
</evidence>
<dbReference type="GO" id="GO:0008320">
    <property type="term" value="F:protein transmembrane transporter activity"/>
    <property type="evidence" value="ECO:0007669"/>
    <property type="project" value="UniProtKB-UniRule"/>
</dbReference>
<name>A0A2R8B3Y8_9RHOB</name>
<evidence type="ECO:0000256" key="3">
    <source>
        <dbReference type="ARBA" id="ARBA00022475"/>
    </source>
</evidence>
<evidence type="ECO:0000256" key="10">
    <source>
        <dbReference type="SAM" id="MobiDB-lite"/>
    </source>
</evidence>
<dbReference type="PANTHER" id="PTHR33162">
    <property type="entry name" value="SEC-INDEPENDENT PROTEIN TRANSLOCASE PROTEIN TATA, CHLOROPLASTIC"/>
    <property type="match status" value="1"/>
</dbReference>
<keyword evidence="13" id="KW-1185">Reference proteome</keyword>
<gene>
    <name evidence="9 12" type="primary">tatB</name>
    <name evidence="12" type="ORF">DEA8626_00879</name>
</gene>
<dbReference type="PRINTS" id="PR01506">
    <property type="entry name" value="TATBPROTEIN"/>
</dbReference>
<reference evidence="12 13" key="1">
    <citation type="submission" date="2018-03" db="EMBL/GenBank/DDBJ databases">
        <authorList>
            <person name="Keele B.F."/>
        </authorList>
    </citation>
    <scope>NUCLEOTIDE SEQUENCE [LARGE SCALE GENOMIC DNA]</scope>
    <source>
        <strain evidence="12 13">CECT 8626</strain>
    </source>
</reference>
<evidence type="ECO:0000256" key="6">
    <source>
        <dbReference type="ARBA" id="ARBA00022989"/>
    </source>
</evidence>
<dbReference type="PANTHER" id="PTHR33162:SF1">
    <property type="entry name" value="SEC-INDEPENDENT PROTEIN TRANSLOCASE PROTEIN TATA, CHLOROPLASTIC"/>
    <property type="match status" value="1"/>
</dbReference>
<dbReference type="OrthoDB" id="7206969at2"/>
<comment type="similarity">
    <text evidence="9">Belongs to the TatB family.</text>
</comment>
<keyword evidence="5 9" id="KW-0653">Protein transport</keyword>
<sequence>MFDIGWSELLLIGIVALIVVGPKDLPGMFRTLGRFTAKARAMGREFQRAMDDAARETGVKETADDLRAMTSKKNLGLDALEQAATKFEKWEPAKPSTTPKGPATQALADKKAAEAAARKAAAKPVEPEAPVTRAATANARTSAKPKAPAKPKVAAKPKAAAKPKSAAKPKAAAARKPKAKKGEA</sequence>
<evidence type="ECO:0000256" key="7">
    <source>
        <dbReference type="ARBA" id="ARBA00023010"/>
    </source>
</evidence>
<feature type="compositionally biased region" description="Basic residues" evidence="10">
    <location>
        <begin position="147"/>
        <end position="184"/>
    </location>
</feature>